<dbReference type="Pfam" id="PF02518">
    <property type="entry name" value="HATPase_c"/>
    <property type="match status" value="1"/>
</dbReference>
<dbReference type="Proteomes" id="UP000199072">
    <property type="component" value="Unassembled WGS sequence"/>
</dbReference>
<dbReference type="InterPro" id="IPR004358">
    <property type="entry name" value="Sig_transdc_His_kin-like_C"/>
</dbReference>
<dbReference type="InterPro" id="IPR035965">
    <property type="entry name" value="PAS-like_dom_sf"/>
</dbReference>
<evidence type="ECO:0000256" key="4">
    <source>
        <dbReference type="ARBA" id="ARBA00022679"/>
    </source>
</evidence>
<dbReference type="PANTHER" id="PTHR43711:SF31">
    <property type="entry name" value="HISTIDINE KINASE"/>
    <property type="match status" value="1"/>
</dbReference>
<feature type="transmembrane region" description="Helical" evidence="7">
    <location>
        <begin position="54"/>
        <end position="73"/>
    </location>
</feature>
<dbReference type="InterPro" id="IPR005467">
    <property type="entry name" value="His_kinase_dom"/>
</dbReference>
<dbReference type="PANTHER" id="PTHR43711">
    <property type="entry name" value="TWO-COMPONENT HISTIDINE KINASE"/>
    <property type="match status" value="1"/>
</dbReference>
<dbReference type="InterPro" id="IPR013767">
    <property type="entry name" value="PAS_fold"/>
</dbReference>
<dbReference type="EMBL" id="FNAI01000011">
    <property type="protein sequence ID" value="SDE95897.1"/>
    <property type="molecule type" value="Genomic_DNA"/>
</dbReference>
<dbReference type="PRINTS" id="PR00344">
    <property type="entry name" value="BCTRLSENSOR"/>
</dbReference>
<comment type="catalytic activity">
    <reaction evidence="1">
        <text>ATP + protein L-histidine = ADP + protein N-phospho-L-histidine.</text>
        <dbReference type="EC" id="2.7.13.3"/>
    </reaction>
</comment>
<dbReference type="FunFam" id="3.30.565.10:FF:000006">
    <property type="entry name" value="Sensor histidine kinase WalK"/>
    <property type="match status" value="1"/>
</dbReference>
<dbReference type="SUPFAM" id="SSF47384">
    <property type="entry name" value="Homodimeric domain of signal transducing histidine kinase"/>
    <property type="match status" value="1"/>
</dbReference>
<evidence type="ECO:0000259" key="8">
    <source>
        <dbReference type="PROSITE" id="PS50109"/>
    </source>
</evidence>
<evidence type="ECO:0000256" key="3">
    <source>
        <dbReference type="ARBA" id="ARBA00022553"/>
    </source>
</evidence>
<dbReference type="InterPro" id="IPR050736">
    <property type="entry name" value="Sensor_HK_Regulatory"/>
</dbReference>
<keyword evidence="7" id="KW-0472">Membrane</keyword>
<evidence type="ECO:0000256" key="2">
    <source>
        <dbReference type="ARBA" id="ARBA00012438"/>
    </source>
</evidence>
<proteinExistence type="predicted"/>
<dbReference type="SUPFAM" id="SSF55874">
    <property type="entry name" value="ATPase domain of HSP90 chaperone/DNA topoisomerase II/histidine kinase"/>
    <property type="match status" value="1"/>
</dbReference>
<dbReference type="NCBIfam" id="TIGR00229">
    <property type="entry name" value="sensory_box"/>
    <property type="match status" value="1"/>
</dbReference>
<dbReference type="InterPro" id="IPR000014">
    <property type="entry name" value="PAS"/>
</dbReference>
<feature type="transmembrane region" description="Helical" evidence="7">
    <location>
        <begin position="80"/>
        <end position="98"/>
    </location>
</feature>
<dbReference type="CDD" id="cd00082">
    <property type="entry name" value="HisKA"/>
    <property type="match status" value="1"/>
</dbReference>
<dbReference type="InterPro" id="IPR036097">
    <property type="entry name" value="HisK_dim/P_sf"/>
</dbReference>
<keyword evidence="7" id="KW-0812">Transmembrane</keyword>
<keyword evidence="5" id="KW-0418">Kinase</keyword>
<dbReference type="Gene3D" id="1.10.287.130">
    <property type="match status" value="1"/>
</dbReference>
<gene>
    <name evidence="10" type="ORF">SAMN05216464_11176</name>
</gene>
<keyword evidence="6" id="KW-0902">Two-component regulatory system</keyword>
<dbReference type="CDD" id="cd00130">
    <property type="entry name" value="PAS"/>
    <property type="match status" value="1"/>
</dbReference>
<dbReference type="RefSeq" id="WP_091152404.1">
    <property type="nucleotide sequence ID" value="NZ_FNAI01000011.1"/>
</dbReference>
<evidence type="ECO:0000256" key="1">
    <source>
        <dbReference type="ARBA" id="ARBA00000085"/>
    </source>
</evidence>
<dbReference type="OrthoDB" id="9813151at2"/>
<name>A0A1G7H612_9SPHI</name>
<keyword evidence="3" id="KW-0597">Phosphoprotein</keyword>
<dbReference type="GO" id="GO:0000155">
    <property type="term" value="F:phosphorelay sensor kinase activity"/>
    <property type="evidence" value="ECO:0007669"/>
    <property type="project" value="InterPro"/>
</dbReference>
<organism evidence="10 11">
    <name type="scientific">Mucilaginibacter pineti</name>
    <dbReference type="NCBI Taxonomy" id="1391627"/>
    <lineage>
        <taxon>Bacteria</taxon>
        <taxon>Pseudomonadati</taxon>
        <taxon>Bacteroidota</taxon>
        <taxon>Sphingobacteriia</taxon>
        <taxon>Sphingobacteriales</taxon>
        <taxon>Sphingobacteriaceae</taxon>
        <taxon>Mucilaginibacter</taxon>
    </lineage>
</organism>
<evidence type="ECO:0000313" key="10">
    <source>
        <dbReference type="EMBL" id="SDE95897.1"/>
    </source>
</evidence>
<dbReference type="InterPro" id="IPR003594">
    <property type="entry name" value="HATPase_dom"/>
</dbReference>
<accession>A0A1G7H612</accession>
<dbReference type="STRING" id="1391627.SAMN05216464_11176"/>
<dbReference type="PROSITE" id="PS50112">
    <property type="entry name" value="PAS"/>
    <property type="match status" value="1"/>
</dbReference>
<dbReference type="InterPro" id="IPR036890">
    <property type="entry name" value="HATPase_C_sf"/>
</dbReference>
<dbReference type="SMART" id="SM00387">
    <property type="entry name" value="HATPase_c"/>
    <property type="match status" value="1"/>
</dbReference>
<dbReference type="Gene3D" id="3.30.565.10">
    <property type="entry name" value="Histidine kinase-like ATPase, C-terminal domain"/>
    <property type="match status" value="1"/>
</dbReference>
<dbReference type="GO" id="GO:0006355">
    <property type="term" value="P:regulation of DNA-templated transcription"/>
    <property type="evidence" value="ECO:0007669"/>
    <property type="project" value="InterPro"/>
</dbReference>
<dbReference type="SMART" id="SM00388">
    <property type="entry name" value="HisKA"/>
    <property type="match status" value="1"/>
</dbReference>
<keyword evidence="11" id="KW-1185">Reference proteome</keyword>
<protein>
    <recommendedName>
        <fullName evidence="2">histidine kinase</fullName>
        <ecNumber evidence="2">2.7.13.3</ecNumber>
    </recommendedName>
</protein>
<keyword evidence="7" id="KW-1133">Transmembrane helix</keyword>
<dbReference type="Gene3D" id="3.30.450.20">
    <property type="entry name" value="PAS domain"/>
    <property type="match status" value="1"/>
</dbReference>
<feature type="transmembrane region" description="Helical" evidence="7">
    <location>
        <begin position="29"/>
        <end position="48"/>
    </location>
</feature>
<dbReference type="SUPFAM" id="SSF55785">
    <property type="entry name" value="PYP-like sensor domain (PAS domain)"/>
    <property type="match status" value="1"/>
</dbReference>
<feature type="transmembrane region" description="Helical" evidence="7">
    <location>
        <begin position="104"/>
        <end position="127"/>
    </location>
</feature>
<evidence type="ECO:0000256" key="5">
    <source>
        <dbReference type="ARBA" id="ARBA00022777"/>
    </source>
</evidence>
<dbReference type="AlphaFoldDB" id="A0A1G7H612"/>
<dbReference type="InterPro" id="IPR003661">
    <property type="entry name" value="HisK_dim/P_dom"/>
</dbReference>
<feature type="domain" description="Histidine kinase" evidence="8">
    <location>
        <begin position="266"/>
        <end position="483"/>
    </location>
</feature>
<dbReference type="CDD" id="cd00075">
    <property type="entry name" value="HATPase"/>
    <property type="match status" value="1"/>
</dbReference>
<reference evidence="10 11" key="1">
    <citation type="submission" date="2016-10" db="EMBL/GenBank/DDBJ databases">
        <authorList>
            <person name="de Groot N.N."/>
        </authorList>
    </citation>
    <scope>NUCLEOTIDE SEQUENCE [LARGE SCALE GENOMIC DNA]</scope>
    <source>
        <strain evidence="10 11">47C3B</strain>
    </source>
</reference>
<keyword evidence="4" id="KW-0808">Transferase</keyword>
<evidence type="ECO:0000313" key="11">
    <source>
        <dbReference type="Proteomes" id="UP000199072"/>
    </source>
</evidence>
<dbReference type="Pfam" id="PF00512">
    <property type="entry name" value="HisKA"/>
    <property type="match status" value="1"/>
</dbReference>
<dbReference type="EC" id="2.7.13.3" evidence="2"/>
<sequence length="483" mass="54867">MLSYINKHLFENGLLLRIGNAASSKSRPLWLKLIAPLLLSFFATWLLGVPLQQIGRTAPFIFYFAVVFVCACLGGSISAFWATIFSSICAVVFILHVYPLKEQIYFGVSAGSFTIEGLLLTGLIRIIEITQHRLSSEKTRLREILENNPEGFLTADEDGTITYVCSSVEKILGFTPAELKTSKLHDLIHPSEEMEFKLNYLRLLHGKSKSVPFLQRLRSKNGEWKWIEGCVNNMLRDEPVKAIVFNYRNVTSRINKARQQDDFVHIASHELKTPITSLKGFSQLIKLKHLKEGRTQDLPLVERMEAQLDRLLALIDDMLNMTRIHAGEMHYHKDWFDFAGCITEVTEAVQATCSSHSIKIFNLTKPVRVYADRNRISQVITNLVTNAIKYSPDANSVELEIECSDDEIRLNVRDYGIGIPQDKQSQLFERFYRVDGKIKEQVNGLGLGLFIAREIVEKHDGKLGLISTPGKGSTFWFSLPMLR</sequence>
<feature type="domain" description="PAS" evidence="9">
    <location>
        <begin position="137"/>
        <end position="207"/>
    </location>
</feature>
<dbReference type="SMART" id="SM00091">
    <property type="entry name" value="PAS"/>
    <property type="match status" value="1"/>
</dbReference>
<dbReference type="PROSITE" id="PS50109">
    <property type="entry name" value="HIS_KIN"/>
    <property type="match status" value="1"/>
</dbReference>
<evidence type="ECO:0000259" key="9">
    <source>
        <dbReference type="PROSITE" id="PS50112"/>
    </source>
</evidence>
<evidence type="ECO:0000256" key="7">
    <source>
        <dbReference type="SAM" id="Phobius"/>
    </source>
</evidence>
<dbReference type="Pfam" id="PF00989">
    <property type="entry name" value="PAS"/>
    <property type="match status" value="1"/>
</dbReference>
<evidence type="ECO:0000256" key="6">
    <source>
        <dbReference type="ARBA" id="ARBA00023012"/>
    </source>
</evidence>